<dbReference type="EMBL" id="JASJOS010000007">
    <property type="protein sequence ID" value="MDJ1482102.1"/>
    <property type="molecule type" value="Genomic_DNA"/>
</dbReference>
<keyword evidence="2" id="KW-0012">Acyltransferase</keyword>
<dbReference type="InterPro" id="IPR038740">
    <property type="entry name" value="BioF2-like_GNAT_dom"/>
</dbReference>
<protein>
    <submittedName>
        <fullName evidence="2">GNAT family N-acetyltransferase</fullName>
        <ecNumber evidence="2">2.3.1.-</ecNumber>
    </submittedName>
</protein>
<dbReference type="AlphaFoldDB" id="A0AAE3U7X8"/>
<organism evidence="2 3">
    <name type="scientific">Xanthocytophaga flava</name>
    <dbReference type="NCBI Taxonomy" id="3048013"/>
    <lineage>
        <taxon>Bacteria</taxon>
        <taxon>Pseudomonadati</taxon>
        <taxon>Bacteroidota</taxon>
        <taxon>Cytophagia</taxon>
        <taxon>Cytophagales</taxon>
        <taxon>Rhodocytophagaceae</taxon>
        <taxon>Xanthocytophaga</taxon>
    </lineage>
</organism>
<name>A0AAE3U7X8_9BACT</name>
<dbReference type="RefSeq" id="WP_313980785.1">
    <property type="nucleotide sequence ID" value="NZ_JASJOS010000007.1"/>
</dbReference>
<dbReference type="Gene3D" id="3.40.630.30">
    <property type="match status" value="1"/>
</dbReference>
<dbReference type="GO" id="GO:0016746">
    <property type="term" value="F:acyltransferase activity"/>
    <property type="evidence" value="ECO:0007669"/>
    <property type="project" value="UniProtKB-KW"/>
</dbReference>
<dbReference type="Pfam" id="PF13480">
    <property type="entry name" value="Acetyltransf_6"/>
    <property type="match status" value="1"/>
</dbReference>
<sequence>MIFSQLIEKEYLFQVYQLNQANYIPEGMYLFNTNQYLQNQLQNTIFSFSLQSMRLKHSECLLHVSIKDTLAVSPVKATFGGIEIHQGLPDSLLDLFIQHVDQFLCSQNIHQVKLTNYPFAYNLSAAQKITAALLRNGYTIDNSEVNYHIPVTNEPLEKRMHYSEKRRLRKCVQSGMIFKEEKSPDLSKIHTFIHQARIRKGFPMTLTLETFRNLFMQMPNVYRVFVAIYRDELAALTVTVRINKDILYNFYPADNEYFLNYSPSVFITSEVYKIAQQEGYKMVDLGIATDQSVPNYGLMRFKSNLGAENSLRLSFCKRFNDNATSL</sequence>
<proteinExistence type="predicted"/>
<evidence type="ECO:0000313" key="2">
    <source>
        <dbReference type="EMBL" id="MDJ1482102.1"/>
    </source>
</evidence>
<comment type="caution">
    <text evidence="2">The sequence shown here is derived from an EMBL/GenBank/DDBJ whole genome shotgun (WGS) entry which is preliminary data.</text>
</comment>
<evidence type="ECO:0000313" key="3">
    <source>
        <dbReference type="Proteomes" id="UP001241110"/>
    </source>
</evidence>
<gene>
    <name evidence="2" type="ORF">QNI16_16485</name>
</gene>
<reference evidence="2" key="1">
    <citation type="submission" date="2023-05" db="EMBL/GenBank/DDBJ databases">
        <authorList>
            <person name="Zhang X."/>
        </authorList>
    </citation>
    <scope>NUCLEOTIDE SEQUENCE</scope>
    <source>
        <strain evidence="2">YF14B1</strain>
    </source>
</reference>
<dbReference type="InterPro" id="IPR016181">
    <property type="entry name" value="Acyl_CoA_acyltransferase"/>
</dbReference>
<dbReference type="EC" id="2.3.1.-" evidence="2"/>
<keyword evidence="2" id="KW-0808">Transferase</keyword>
<dbReference type="Proteomes" id="UP001241110">
    <property type="component" value="Unassembled WGS sequence"/>
</dbReference>
<feature type="domain" description="BioF2-like acetyltransferase" evidence="1">
    <location>
        <begin position="191"/>
        <end position="290"/>
    </location>
</feature>
<dbReference type="SUPFAM" id="SSF55729">
    <property type="entry name" value="Acyl-CoA N-acyltransferases (Nat)"/>
    <property type="match status" value="1"/>
</dbReference>
<evidence type="ECO:0000259" key="1">
    <source>
        <dbReference type="Pfam" id="PF13480"/>
    </source>
</evidence>
<accession>A0AAE3U7X8</accession>